<dbReference type="GO" id="GO:0005524">
    <property type="term" value="F:ATP binding"/>
    <property type="evidence" value="ECO:0007669"/>
    <property type="project" value="UniProtKB-KW"/>
</dbReference>
<feature type="domain" description="Histidine kinase" evidence="10">
    <location>
        <begin position="474"/>
        <end position="580"/>
    </location>
</feature>
<dbReference type="SUPFAM" id="SSF55890">
    <property type="entry name" value="Sporulation response regulatory protein Spo0B"/>
    <property type="match status" value="1"/>
</dbReference>
<gene>
    <name evidence="11" type="ORF">EJP77_05890</name>
</gene>
<evidence type="ECO:0000256" key="3">
    <source>
        <dbReference type="ARBA" id="ARBA00022553"/>
    </source>
</evidence>
<sequence length="587" mass="67381">MIGFRRLMIVYILVMGLLLIFLNGIYYYTMRSTLLDGQKQSIEMMTSHIKSSLEITQKGEMLFEEALADKLRLASIAAQNMLPHKLDEVTNEQLVQIRAKLGIEDLTLFKYLKEENNFVGVKSSDPKEIGMTTETWGGGKWNKVFKELMEKHNATPIPNFGENLPSFWAGPFDTSSSDPSKISKWGYYNDGTTDYLIDPYISESIINRFRDKAGVEFNIEEQEKSNPLILEIGILNDKILQGEWKTPKDKPEWHSERKLLYGKYSYTSSEDSAMAKEAFSKMEKVHKVMEINGRSVLRTYSPISLEDNVNKGFDRMLIIVTSDMDQMTSDLVRKEVRISIVALIILVIGALMISAVVSYIKKQGRIVNDVQSMYLQNIDSLFKTIKEYRHDFVNHIFALTGLARIKKYDELEEYLHSLSHINKSFNEIVDVQVPAFNGLIQAKAAQALERKINFEYDFTGFEHLNLDILKVTNLVRITGNLVDNAFYAVQERDEDDRKVEVIARVEQKRLTIQVLNNGEPIPDELRERIFEHGFTTKPRTRNSGLGLAIVRKLVEGYHGRIELKTSDEYTCFKIEIPLSPKELHGNV</sequence>
<dbReference type="AlphaFoldDB" id="A0A3S1B9Y8"/>
<accession>A0A3S1B9Y8</accession>
<feature type="transmembrane region" description="Helical" evidence="9">
    <location>
        <begin position="7"/>
        <end position="28"/>
    </location>
</feature>
<dbReference type="RefSeq" id="WP_127198190.1">
    <property type="nucleotide sequence ID" value="NZ_RZNX01000001.1"/>
</dbReference>
<keyword evidence="7" id="KW-0067">ATP-binding</keyword>
<keyword evidence="4" id="KW-0808">Transferase</keyword>
<dbReference type="PANTHER" id="PTHR40448:SF1">
    <property type="entry name" value="TWO-COMPONENT SENSOR HISTIDINE KINASE"/>
    <property type="match status" value="1"/>
</dbReference>
<evidence type="ECO:0000256" key="2">
    <source>
        <dbReference type="ARBA" id="ARBA00012438"/>
    </source>
</evidence>
<dbReference type="SUPFAM" id="SSF55874">
    <property type="entry name" value="ATPase domain of HSP90 chaperone/DNA topoisomerase II/histidine kinase"/>
    <property type="match status" value="1"/>
</dbReference>
<dbReference type="SMART" id="SM00387">
    <property type="entry name" value="HATPase_c"/>
    <property type="match status" value="1"/>
</dbReference>
<evidence type="ECO:0000256" key="9">
    <source>
        <dbReference type="SAM" id="Phobius"/>
    </source>
</evidence>
<reference evidence="11 12" key="1">
    <citation type="submission" date="2018-12" db="EMBL/GenBank/DDBJ databases">
        <authorList>
            <person name="Sun L."/>
            <person name="Chen Z."/>
        </authorList>
    </citation>
    <scope>NUCLEOTIDE SEQUENCE [LARGE SCALE GENOMIC DNA]</scope>
    <source>
        <strain evidence="11 12">3-5-3</strain>
    </source>
</reference>
<feature type="transmembrane region" description="Helical" evidence="9">
    <location>
        <begin position="338"/>
        <end position="360"/>
    </location>
</feature>
<dbReference type="PRINTS" id="PR00344">
    <property type="entry name" value="BCTRLSENSOR"/>
</dbReference>
<dbReference type="InterPro" id="IPR005467">
    <property type="entry name" value="His_kinase_dom"/>
</dbReference>
<keyword evidence="6" id="KW-0418">Kinase</keyword>
<dbReference type="PROSITE" id="PS50109">
    <property type="entry name" value="HIS_KIN"/>
    <property type="match status" value="1"/>
</dbReference>
<comment type="catalytic activity">
    <reaction evidence="1">
        <text>ATP + protein L-histidine = ADP + protein N-phospho-L-histidine.</text>
        <dbReference type="EC" id="2.7.13.3"/>
    </reaction>
</comment>
<evidence type="ECO:0000256" key="4">
    <source>
        <dbReference type="ARBA" id="ARBA00022679"/>
    </source>
</evidence>
<evidence type="ECO:0000256" key="8">
    <source>
        <dbReference type="ARBA" id="ARBA00023012"/>
    </source>
</evidence>
<dbReference type="InterPro" id="IPR004358">
    <property type="entry name" value="Sig_transdc_His_kin-like_C"/>
</dbReference>
<dbReference type="EC" id="2.7.13.3" evidence="2"/>
<evidence type="ECO:0000313" key="12">
    <source>
        <dbReference type="Proteomes" id="UP000272464"/>
    </source>
</evidence>
<evidence type="ECO:0000259" key="10">
    <source>
        <dbReference type="PROSITE" id="PS50109"/>
    </source>
</evidence>
<dbReference type="InterPro" id="IPR003594">
    <property type="entry name" value="HATPase_dom"/>
</dbReference>
<evidence type="ECO:0000256" key="7">
    <source>
        <dbReference type="ARBA" id="ARBA00022840"/>
    </source>
</evidence>
<keyword evidence="3" id="KW-0597">Phosphoprotein</keyword>
<proteinExistence type="predicted"/>
<dbReference type="Pfam" id="PF14689">
    <property type="entry name" value="SPOB_a"/>
    <property type="match status" value="1"/>
</dbReference>
<evidence type="ECO:0000256" key="6">
    <source>
        <dbReference type="ARBA" id="ARBA00022777"/>
    </source>
</evidence>
<dbReference type="Gene3D" id="1.10.287.130">
    <property type="match status" value="1"/>
</dbReference>
<keyword evidence="9" id="KW-0472">Membrane</keyword>
<dbReference type="InterPro" id="IPR039506">
    <property type="entry name" value="SPOB_a"/>
</dbReference>
<keyword evidence="9" id="KW-1133">Transmembrane helix</keyword>
<comment type="caution">
    <text evidence="11">The sequence shown here is derived from an EMBL/GenBank/DDBJ whole genome shotgun (WGS) entry which is preliminary data.</text>
</comment>
<dbReference type="PANTHER" id="PTHR40448">
    <property type="entry name" value="TWO-COMPONENT SENSOR HISTIDINE KINASE"/>
    <property type="match status" value="1"/>
</dbReference>
<keyword evidence="12" id="KW-1185">Reference proteome</keyword>
<evidence type="ECO:0000256" key="5">
    <source>
        <dbReference type="ARBA" id="ARBA00022741"/>
    </source>
</evidence>
<dbReference type="Proteomes" id="UP000272464">
    <property type="component" value="Unassembled WGS sequence"/>
</dbReference>
<dbReference type="OrthoDB" id="1634477at2"/>
<evidence type="ECO:0000313" key="11">
    <source>
        <dbReference type="EMBL" id="RUT36501.1"/>
    </source>
</evidence>
<name>A0A3S1B9Y8_9BACL</name>
<keyword evidence="8" id="KW-0902">Two-component regulatory system</keyword>
<dbReference type="GO" id="GO:0042802">
    <property type="term" value="F:identical protein binding"/>
    <property type="evidence" value="ECO:0007669"/>
    <property type="project" value="TreeGrafter"/>
</dbReference>
<organism evidence="11 12">
    <name type="scientific">Paenibacillus zeisoli</name>
    <dbReference type="NCBI Taxonomy" id="2496267"/>
    <lineage>
        <taxon>Bacteria</taxon>
        <taxon>Bacillati</taxon>
        <taxon>Bacillota</taxon>
        <taxon>Bacilli</taxon>
        <taxon>Bacillales</taxon>
        <taxon>Paenibacillaceae</taxon>
        <taxon>Paenibacillus</taxon>
    </lineage>
</organism>
<keyword evidence="9" id="KW-0812">Transmembrane</keyword>
<dbReference type="Pfam" id="PF02518">
    <property type="entry name" value="HATPase_c"/>
    <property type="match status" value="1"/>
</dbReference>
<dbReference type="InterPro" id="IPR016120">
    <property type="entry name" value="Sig_transdc_His_kin_SpoOB"/>
</dbReference>
<dbReference type="Gene3D" id="3.30.565.10">
    <property type="entry name" value="Histidine kinase-like ATPase, C-terminal domain"/>
    <property type="match status" value="1"/>
</dbReference>
<keyword evidence="5" id="KW-0547">Nucleotide-binding</keyword>
<protein>
    <recommendedName>
        <fullName evidence="2">histidine kinase</fullName>
        <ecNumber evidence="2">2.7.13.3</ecNumber>
    </recommendedName>
</protein>
<dbReference type="InterPro" id="IPR036890">
    <property type="entry name" value="HATPase_C_sf"/>
</dbReference>
<dbReference type="GO" id="GO:0000155">
    <property type="term" value="F:phosphorelay sensor kinase activity"/>
    <property type="evidence" value="ECO:0007669"/>
    <property type="project" value="InterPro"/>
</dbReference>
<evidence type="ECO:0000256" key="1">
    <source>
        <dbReference type="ARBA" id="ARBA00000085"/>
    </source>
</evidence>
<dbReference type="EMBL" id="RZNX01000001">
    <property type="protein sequence ID" value="RUT36501.1"/>
    <property type="molecule type" value="Genomic_DNA"/>
</dbReference>